<dbReference type="EMBL" id="DROM01000210">
    <property type="protein sequence ID" value="HHH13264.1"/>
    <property type="molecule type" value="Genomic_DNA"/>
</dbReference>
<sequence>MQTTENTLVGHITEVSGGRLTATLHTESEGFRPVMRVGHERISVGQIGTQLLVKHGDIHILGQVVRMWEDPPDKMVSRGNGGTLTGTAARPSRKRYLTLLPLGQINRKGEFDRGVKEYPVTGAEVHLVTARQLEVLFDRFRSEELALGRLSSRAEIDVYLDPNPLFTRHLAILGQSGAGKSWTVTSLLQRTLQTMPKAHVILLDLHGEYGWHDDEGRLHSPFPESVARHLDARELEIPYWLLTYAELVDFLIDKTDPTATLQIAYLRDVLYALRKKANAHLGLEQLSVDSPVYFSLKELYLHFKQANEQQLDFGKTKGTLYGAFDNFLVRFQSMYNDTRYDFLLRPKKRTRSEHLEDLLRDFIGLGEPKRQITVIDLSPIPSDVRPMVSSQIARLAYEFNYWNPKRREFPILLVCEEAHQYLPREGDPSLAATRRAMERIAKEGRKYGVSLCVVSQRPTELSETVLAQCSNYLCLRISNPDDQAYVRGLMPEGEADLAEILASLSRGEVLAVGDATPLPTRFQVYPPDPPPASADVPLSKSWRSGPDDLDVMDIVQHWWQQKR</sequence>
<dbReference type="InterPro" id="IPR002789">
    <property type="entry name" value="HerA_central"/>
</dbReference>
<protein>
    <submittedName>
        <fullName evidence="2">DUF87 domain-containing protein</fullName>
    </submittedName>
</protein>
<dbReference type="PANTHER" id="PTHR42957:SF1">
    <property type="entry name" value="HELICASE MJ1565-RELATED"/>
    <property type="match status" value="1"/>
</dbReference>
<dbReference type="CDD" id="cd01127">
    <property type="entry name" value="TrwB_TraG_TraD_VirD4"/>
    <property type="match status" value="1"/>
</dbReference>
<organism evidence="2">
    <name type="scientific">Thiolapillus brandeum</name>
    <dbReference type="NCBI Taxonomy" id="1076588"/>
    <lineage>
        <taxon>Bacteria</taxon>
        <taxon>Pseudomonadati</taxon>
        <taxon>Pseudomonadota</taxon>
        <taxon>Gammaproteobacteria</taxon>
        <taxon>Chromatiales</taxon>
        <taxon>Sedimenticolaceae</taxon>
        <taxon>Thiolapillus</taxon>
    </lineage>
</organism>
<dbReference type="Proteomes" id="UP000886100">
    <property type="component" value="Unassembled WGS sequence"/>
</dbReference>
<name>A0A7C5N3T3_9GAMM</name>
<comment type="caution">
    <text evidence="2">The sequence shown here is derived from an EMBL/GenBank/DDBJ whole genome shotgun (WGS) entry which is preliminary data.</text>
</comment>
<proteinExistence type="predicted"/>
<dbReference type="PANTHER" id="PTHR42957">
    <property type="entry name" value="HELICASE MJ1565-RELATED"/>
    <property type="match status" value="1"/>
</dbReference>
<dbReference type="Pfam" id="PF01935">
    <property type="entry name" value="DUF87"/>
    <property type="match status" value="1"/>
</dbReference>
<feature type="domain" description="Helicase HerA central" evidence="1">
    <location>
        <begin position="146"/>
        <end position="394"/>
    </location>
</feature>
<reference evidence="2" key="1">
    <citation type="journal article" date="2020" name="mSystems">
        <title>Genome- and Community-Level Interaction Insights into Carbon Utilization and Element Cycling Functions of Hydrothermarchaeota in Hydrothermal Sediment.</title>
        <authorList>
            <person name="Zhou Z."/>
            <person name="Liu Y."/>
            <person name="Xu W."/>
            <person name="Pan J."/>
            <person name="Luo Z.H."/>
            <person name="Li M."/>
        </authorList>
    </citation>
    <scope>NUCLEOTIDE SEQUENCE [LARGE SCALE GENOMIC DNA]</scope>
    <source>
        <strain evidence="2">HyVt-535</strain>
    </source>
</reference>
<evidence type="ECO:0000313" key="2">
    <source>
        <dbReference type="EMBL" id="HHH13264.1"/>
    </source>
</evidence>
<dbReference type="AlphaFoldDB" id="A0A7C5N3T3"/>
<gene>
    <name evidence="2" type="ORF">ENJ98_03425</name>
</gene>
<dbReference type="SUPFAM" id="SSF52540">
    <property type="entry name" value="P-loop containing nucleoside triphosphate hydrolases"/>
    <property type="match status" value="1"/>
</dbReference>
<dbReference type="InterPro" id="IPR008571">
    <property type="entry name" value="HerA-like"/>
</dbReference>
<dbReference type="InterPro" id="IPR027417">
    <property type="entry name" value="P-loop_NTPase"/>
</dbReference>
<dbReference type="Gene3D" id="3.40.50.300">
    <property type="entry name" value="P-loop containing nucleotide triphosphate hydrolases"/>
    <property type="match status" value="2"/>
</dbReference>
<accession>A0A7C5N3T3</accession>
<evidence type="ECO:0000259" key="1">
    <source>
        <dbReference type="Pfam" id="PF01935"/>
    </source>
</evidence>